<dbReference type="EMBL" id="PZBZ01000013">
    <property type="protein sequence ID" value="PTG15877.1"/>
    <property type="molecule type" value="Genomic_DNA"/>
</dbReference>
<reference evidence="1 8" key="3">
    <citation type="submission" date="2023-08" db="EMBL/GenBank/DDBJ databases">
        <title>Whole genome sequencing of Staphylococcus chromogenes NNSch 2386.</title>
        <authorList>
            <person name="Kropotov V.S."/>
            <person name="Boriskina E.V."/>
            <person name="Gordinskaya N.A."/>
            <person name="Shkurkina I.S."/>
            <person name="Kryazhev D.V."/>
            <person name="Alekseeva A.E."/>
            <person name="Makhova M.A."/>
        </authorList>
    </citation>
    <scope>NUCLEOTIDE SEQUENCE [LARGE SCALE GENOMIC DNA]</scope>
    <source>
        <strain evidence="1 8">NNSch 2386</strain>
    </source>
</reference>
<evidence type="ECO:0000313" key="5">
    <source>
        <dbReference type="Proteomes" id="UP000242008"/>
    </source>
</evidence>
<reference evidence="5 6" key="1">
    <citation type="journal article" date="2016" name="Front. Microbiol.">
        <title>Comprehensive Phylogenetic Analysis of Bovine Non-aureus Staphylococci Species Based on Whole-Genome Sequencing.</title>
        <authorList>
            <person name="Naushad S."/>
            <person name="Barkema H.W."/>
            <person name="Luby C."/>
            <person name="Condas L.A."/>
            <person name="Nobrega D.B."/>
            <person name="Carson D.A."/>
            <person name="De Buck J."/>
        </authorList>
    </citation>
    <scope>NUCLEOTIDE SEQUENCE [LARGE SCALE GENOMIC DNA]</scope>
    <source>
        <strain evidence="3 6">SNUC 105</strain>
        <strain evidence="4 5">SNUC 1363</strain>
        <strain evidence="2 7">SNUC 505</strain>
    </source>
</reference>
<evidence type="ECO:0000313" key="3">
    <source>
        <dbReference type="EMBL" id="PTG27089.1"/>
    </source>
</evidence>
<evidence type="ECO:0000313" key="1">
    <source>
        <dbReference type="EMBL" id="MDQ7176275.1"/>
    </source>
</evidence>
<dbReference type="InterPro" id="IPR036249">
    <property type="entry name" value="Thioredoxin-like_sf"/>
</dbReference>
<accession>A0AAE5W996</accession>
<dbReference type="SUPFAM" id="SSF52833">
    <property type="entry name" value="Thioredoxin-like"/>
    <property type="match status" value="1"/>
</dbReference>
<dbReference type="Proteomes" id="UP000242704">
    <property type="component" value="Unassembled WGS sequence"/>
</dbReference>
<evidence type="ECO:0000313" key="4">
    <source>
        <dbReference type="EMBL" id="PTG70430.1"/>
    </source>
</evidence>
<organism evidence="2 7">
    <name type="scientific">Staphylococcus chromogenes</name>
    <name type="common">Staphylococcus hyicus subsp. chromogenes</name>
    <dbReference type="NCBI Taxonomy" id="46126"/>
    <lineage>
        <taxon>Bacteria</taxon>
        <taxon>Bacillati</taxon>
        <taxon>Bacillota</taxon>
        <taxon>Bacilli</taxon>
        <taxon>Bacillales</taxon>
        <taxon>Staphylococcaceae</taxon>
        <taxon>Staphylococcus</taxon>
    </lineage>
</organism>
<comment type="caution">
    <text evidence="2">The sequence shown here is derived from an EMBL/GenBank/DDBJ whole genome shotgun (WGS) entry which is preliminary data.</text>
</comment>
<evidence type="ECO:0000313" key="7">
    <source>
        <dbReference type="Proteomes" id="UP000242704"/>
    </source>
</evidence>
<protein>
    <submittedName>
        <fullName evidence="2">Thioredoxin family protein</fullName>
    </submittedName>
</protein>
<dbReference type="Pfam" id="PF14595">
    <property type="entry name" value="Thioredoxin_9"/>
    <property type="match status" value="1"/>
</dbReference>
<sequence>MTHLKTYYQQAKPIDQYIEDMSVNKEGFLSIYEGFEMPQNDSRFDAIQAKGYRYVLIITEDWCGDAMMNSPILKHISERLNLEVRAFYRDENTDLIDQYLTNGKSRSIPIFIFMNEQFEQLAVWGPRAQSVQKFVTSVREALPDKSHPDFSDKEKEVHQTIRNRYLTDHTFWNDVYESILKTLQ</sequence>
<dbReference type="Proteomes" id="UP001240157">
    <property type="component" value="Unassembled WGS sequence"/>
</dbReference>
<proteinExistence type="predicted"/>
<dbReference type="Gene3D" id="3.40.30.10">
    <property type="entry name" value="Glutaredoxin"/>
    <property type="match status" value="1"/>
</dbReference>
<reference evidence="2" key="2">
    <citation type="submission" date="2018-03" db="EMBL/GenBank/DDBJ databases">
        <authorList>
            <person name="Naushad S."/>
        </authorList>
    </citation>
    <scope>NUCLEOTIDE SEQUENCE</scope>
    <source>
        <strain evidence="3">SNUC 105</strain>
        <strain evidence="4">SNUC 1363</strain>
        <strain evidence="2">SNUC 505</strain>
    </source>
</reference>
<dbReference type="Proteomes" id="UP000242008">
    <property type="component" value="Unassembled WGS sequence"/>
</dbReference>
<dbReference type="EMBL" id="PZAO01000006">
    <property type="protein sequence ID" value="PTG70430.1"/>
    <property type="molecule type" value="Genomic_DNA"/>
</dbReference>
<dbReference type="RefSeq" id="WP_037575698.1">
    <property type="nucleotide sequence ID" value="NZ_CP046028.1"/>
</dbReference>
<evidence type="ECO:0000313" key="6">
    <source>
        <dbReference type="Proteomes" id="UP000242144"/>
    </source>
</evidence>
<keyword evidence="5" id="KW-1185">Reference proteome</keyword>
<gene>
    <name evidence="3" type="ORF">BU638_07065</name>
    <name evidence="2" type="ORF">BU653_03390</name>
    <name evidence="4" type="ORF">BU676_03570</name>
    <name evidence="1" type="ORF">RCF65_09755</name>
</gene>
<dbReference type="Proteomes" id="UP000242144">
    <property type="component" value="Unassembled WGS sequence"/>
</dbReference>
<dbReference type="EMBL" id="PZCM01000007">
    <property type="protein sequence ID" value="PTG27089.1"/>
    <property type="molecule type" value="Genomic_DNA"/>
</dbReference>
<dbReference type="AlphaFoldDB" id="A0AAE5W996"/>
<evidence type="ECO:0000313" key="2">
    <source>
        <dbReference type="EMBL" id="PTG15877.1"/>
    </source>
</evidence>
<evidence type="ECO:0000313" key="8">
    <source>
        <dbReference type="Proteomes" id="UP001240157"/>
    </source>
</evidence>
<dbReference type="EMBL" id="JAVGJF010000082">
    <property type="protein sequence ID" value="MDQ7176275.1"/>
    <property type="molecule type" value="Genomic_DNA"/>
</dbReference>
<name>A0AAE5W996_STACR</name>